<dbReference type="Proteomes" id="UP000437131">
    <property type="component" value="Unassembled WGS sequence"/>
</dbReference>
<evidence type="ECO:0000313" key="2">
    <source>
        <dbReference type="EMBL" id="MTF39814.1"/>
    </source>
</evidence>
<organism evidence="2 3">
    <name type="scientific">Cyanobacterium aponinum 0216</name>
    <dbReference type="NCBI Taxonomy" id="2676140"/>
    <lineage>
        <taxon>Bacteria</taxon>
        <taxon>Bacillati</taxon>
        <taxon>Cyanobacteriota</taxon>
        <taxon>Cyanophyceae</taxon>
        <taxon>Oscillatoriophycideae</taxon>
        <taxon>Chroococcales</taxon>
        <taxon>Geminocystaceae</taxon>
        <taxon>Cyanobacterium</taxon>
    </lineage>
</organism>
<dbReference type="AlphaFoldDB" id="A0A844GTJ7"/>
<evidence type="ECO:0000313" key="3">
    <source>
        <dbReference type="Proteomes" id="UP000437131"/>
    </source>
</evidence>
<reference evidence="2 3" key="1">
    <citation type="submission" date="2019-11" db="EMBL/GenBank/DDBJ databases">
        <title>Isolation of a new High Light Tolerant Cyanobacteria.</title>
        <authorList>
            <person name="Dobson Z."/>
            <person name="Vaughn N."/>
            <person name="Vaughn M."/>
            <person name="Fromme P."/>
            <person name="Mazor Y."/>
        </authorList>
    </citation>
    <scope>NUCLEOTIDE SEQUENCE [LARGE SCALE GENOMIC DNA]</scope>
    <source>
        <strain evidence="2 3">0216</strain>
    </source>
</reference>
<name>A0A844GTJ7_9CHRO</name>
<proteinExistence type="predicted"/>
<protein>
    <submittedName>
        <fullName evidence="2">Fimbrial protein</fullName>
    </submittedName>
</protein>
<dbReference type="Pfam" id="PF04755">
    <property type="entry name" value="PAP_fibrillin"/>
    <property type="match status" value="1"/>
</dbReference>
<dbReference type="InterPro" id="IPR039633">
    <property type="entry name" value="PAP"/>
</dbReference>
<dbReference type="PANTHER" id="PTHR31906">
    <property type="entry name" value="PLASTID-LIPID-ASSOCIATED PROTEIN 4, CHLOROPLASTIC-RELATED"/>
    <property type="match status" value="1"/>
</dbReference>
<dbReference type="InterPro" id="IPR006843">
    <property type="entry name" value="PAP/fibrillin_dom"/>
</dbReference>
<dbReference type="RefSeq" id="WP_155084258.1">
    <property type="nucleotide sequence ID" value="NZ_WMIA01000017.1"/>
</dbReference>
<dbReference type="EMBL" id="WMIA01000017">
    <property type="protein sequence ID" value="MTF39814.1"/>
    <property type="molecule type" value="Genomic_DNA"/>
</dbReference>
<gene>
    <name evidence="2" type="ORF">GGC33_12885</name>
</gene>
<comment type="caution">
    <text evidence="2">The sequence shown here is derived from an EMBL/GenBank/DDBJ whole genome shotgun (WGS) entry which is preliminary data.</text>
</comment>
<accession>A0A844GTJ7</accession>
<feature type="domain" description="Plastid lipid-associated protein/fibrillin conserved" evidence="1">
    <location>
        <begin position="36"/>
        <end position="208"/>
    </location>
</feature>
<evidence type="ECO:0000259" key="1">
    <source>
        <dbReference type="Pfam" id="PF04755"/>
    </source>
</evidence>
<sequence>MNSRLLLKQELLDSISKVTQTLNINPQYPITDTLISRDDSLKIEKITLNLEALNPFPKPLVYGVNLLDGIWQLNYSTAREIRSLNKLPLGLKLRQVYQIIDTQKTSFFNVAFVEHSSGLVKGYVKVTATFSPQIKDGDLLPQDTINVNFDKRFLAIQKIVNIKTPIFEPVKVFNARNPQGRIPSLKVTYIDESMRIGRGGDGSLFILSKVNKIADS</sequence>